<keyword evidence="2" id="KW-1185">Reference proteome</keyword>
<evidence type="ECO:0000313" key="2">
    <source>
        <dbReference type="Proteomes" id="UP000183656"/>
    </source>
</evidence>
<dbReference type="STRING" id="343013.SAMN04489707_1001171"/>
<name>A0A1I7F4R6_9BURK</name>
<gene>
    <name evidence="1" type="ORF">SAMN04489707_1001171</name>
</gene>
<dbReference type="AlphaFoldDB" id="A0A1I7F4R6"/>
<accession>A0A1I7F4R6</accession>
<reference evidence="1 2" key="1">
    <citation type="submission" date="2016-10" db="EMBL/GenBank/DDBJ databases">
        <authorList>
            <person name="de Groot N.N."/>
        </authorList>
    </citation>
    <scope>NUCLEOTIDE SEQUENCE [LARGE SCALE GENOMIC DNA]</scope>
    <source>
        <strain evidence="1 2">R-24608</strain>
    </source>
</reference>
<proteinExistence type="predicted"/>
<protein>
    <submittedName>
        <fullName evidence="1">Uncharacterized protein</fullName>
    </submittedName>
</protein>
<dbReference type="EMBL" id="FPBX01000001">
    <property type="protein sequence ID" value="SFU31156.1"/>
    <property type="molecule type" value="Genomic_DNA"/>
</dbReference>
<dbReference type="RefSeq" id="WP_139235304.1">
    <property type="nucleotide sequence ID" value="NZ_CYIG01000007.1"/>
</dbReference>
<organism evidence="1 2">
    <name type="scientific">Paenacidovorax caeni</name>
    <dbReference type="NCBI Taxonomy" id="343013"/>
    <lineage>
        <taxon>Bacteria</taxon>
        <taxon>Pseudomonadati</taxon>
        <taxon>Pseudomonadota</taxon>
        <taxon>Betaproteobacteria</taxon>
        <taxon>Burkholderiales</taxon>
        <taxon>Comamonadaceae</taxon>
        <taxon>Paenacidovorax</taxon>
    </lineage>
</organism>
<sequence>MKFNLRTARPISGTIPLMVLHGGPFENLEISPHQAKFLAASLQGLADAVAEEDVTVPGWRPTSFTVFDCLGDKRPSVKGDPT</sequence>
<dbReference type="Proteomes" id="UP000183656">
    <property type="component" value="Unassembled WGS sequence"/>
</dbReference>
<evidence type="ECO:0000313" key="1">
    <source>
        <dbReference type="EMBL" id="SFU31156.1"/>
    </source>
</evidence>